<feature type="transmembrane region" description="Helical" evidence="1">
    <location>
        <begin position="57"/>
        <end position="79"/>
    </location>
</feature>
<name>A0A061EM05_THECC</name>
<keyword evidence="3" id="KW-1185">Reference proteome</keyword>
<gene>
    <name evidence="2" type="ORF">TCM_018320</name>
</gene>
<keyword evidence="1" id="KW-0812">Transmembrane</keyword>
<dbReference type="Proteomes" id="UP000026915">
    <property type="component" value="Chromosome 4"/>
</dbReference>
<dbReference type="EMBL" id="CM001882">
    <property type="protein sequence ID" value="EOY03344.1"/>
    <property type="molecule type" value="Genomic_DNA"/>
</dbReference>
<evidence type="ECO:0000313" key="2">
    <source>
        <dbReference type="EMBL" id="EOY03344.1"/>
    </source>
</evidence>
<organism evidence="2 3">
    <name type="scientific">Theobroma cacao</name>
    <name type="common">Cacao</name>
    <name type="synonym">Cocoa</name>
    <dbReference type="NCBI Taxonomy" id="3641"/>
    <lineage>
        <taxon>Eukaryota</taxon>
        <taxon>Viridiplantae</taxon>
        <taxon>Streptophyta</taxon>
        <taxon>Embryophyta</taxon>
        <taxon>Tracheophyta</taxon>
        <taxon>Spermatophyta</taxon>
        <taxon>Magnoliopsida</taxon>
        <taxon>eudicotyledons</taxon>
        <taxon>Gunneridae</taxon>
        <taxon>Pentapetalae</taxon>
        <taxon>rosids</taxon>
        <taxon>malvids</taxon>
        <taxon>Malvales</taxon>
        <taxon>Malvaceae</taxon>
        <taxon>Byttnerioideae</taxon>
        <taxon>Theobroma</taxon>
    </lineage>
</organism>
<protein>
    <submittedName>
        <fullName evidence="2">Uncharacterized protein</fullName>
    </submittedName>
</protein>
<keyword evidence="1" id="KW-1133">Transmembrane helix</keyword>
<dbReference type="AlphaFoldDB" id="A0A061EM05"/>
<dbReference type="HOGENOM" id="CLU_2578685_0_0_1"/>
<accession>A0A061EM05</accession>
<sequence length="81" mass="9692">MNLLVPFQSQELFVFLRIDTYFFRGQSYFHVSFKDRHLMFEGSIQILRFVLFGSSLVWIQPCFFGGSIFSFRVCFVYPLRS</sequence>
<keyword evidence="1" id="KW-0472">Membrane</keyword>
<proteinExistence type="predicted"/>
<dbReference type="InParanoid" id="A0A061EM05"/>
<reference evidence="2 3" key="1">
    <citation type="journal article" date="2013" name="Genome Biol.">
        <title>The genome sequence of the most widely cultivated cacao type and its use to identify candidate genes regulating pod color.</title>
        <authorList>
            <person name="Motamayor J.C."/>
            <person name="Mockaitis K."/>
            <person name="Schmutz J."/>
            <person name="Haiminen N."/>
            <person name="Iii D.L."/>
            <person name="Cornejo O."/>
            <person name="Findley S.D."/>
            <person name="Zheng P."/>
            <person name="Utro F."/>
            <person name="Royaert S."/>
            <person name="Saski C."/>
            <person name="Jenkins J."/>
            <person name="Podicheti R."/>
            <person name="Zhao M."/>
            <person name="Scheffler B.E."/>
            <person name="Stack J.C."/>
            <person name="Feltus F.A."/>
            <person name="Mustiga G.M."/>
            <person name="Amores F."/>
            <person name="Phillips W."/>
            <person name="Marelli J.P."/>
            <person name="May G.D."/>
            <person name="Shapiro H."/>
            <person name="Ma J."/>
            <person name="Bustamante C.D."/>
            <person name="Schnell R.J."/>
            <person name="Main D."/>
            <person name="Gilbert D."/>
            <person name="Parida L."/>
            <person name="Kuhn D.N."/>
        </authorList>
    </citation>
    <scope>NUCLEOTIDE SEQUENCE [LARGE SCALE GENOMIC DNA]</scope>
    <source>
        <strain evidence="3">cv. Matina 1-6</strain>
    </source>
</reference>
<evidence type="ECO:0000313" key="3">
    <source>
        <dbReference type="Proteomes" id="UP000026915"/>
    </source>
</evidence>
<dbReference type="Gramene" id="EOY03344">
    <property type="protein sequence ID" value="EOY03344"/>
    <property type="gene ID" value="TCM_018320"/>
</dbReference>
<evidence type="ECO:0000256" key="1">
    <source>
        <dbReference type="SAM" id="Phobius"/>
    </source>
</evidence>